<keyword evidence="1" id="KW-1133">Transmembrane helix</keyword>
<dbReference type="Proteomes" id="UP000233469">
    <property type="component" value="Unassembled WGS sequence"/>
</dbReference>
<comment type="caution">
    <text evidence="2">The sequence shown here is derived from an EMBL/GenBank/DDBJ whole genome shotgun (WGS) entry which is preliminary data.</text>
</comment>
<accession>A0A2N1NRH9</accession>
<dbReference type="AlphaFoldDB" id="A0A2N1NRH9"/>
<evidence type="ECO:0000256" key="1">
    <source>
        <dbReference type="SAM" id="Phobius"/>
    </source>
</evidence>
<feature type="transmembrane region" description="Helical" evidence="1">
    <location>
        <begin position="106"/>
        <end position="127"/>
    </location>
</feature>
<evidence type="ECO:0000313" key="3">
    <source>
        <dbReference type="Proteomes" id="UP000233469"/>
    </source>
</evidence>
<protein>
    <submittedName>
        <fullName evidence="2">Uncharacterized protein</fullName>
    </submittedName>
</protein>
<keyword evidence="1" id="KW-0812">Transmembrane</keyword>
<evidence type="ECO:0000313" key="2">
    <source>
        <dbReference type="EMBL" id="PKK76454.1"/>
    </source>
</evidence>
<dbReference type="EMBL" id="LLXL01000183">
    <property type="protein sequence ID" value="PKK76454.1"/>
    <property type="molecule type" value="Genomic_DNA"/>
</dbReference>
<sequence>MFYAVTFNEIYQDHFAFLVFLSMLRTPGVLFDLGCCSVFLSILRTSRVSLDLEDFSRFFSILYADCCSFLAFFFDLEDSLYADCCSSLVFLSILRTSRKLIRWRGVLIFAFFSILRTPGMLGVVAFRYFSRFFFDLEDFWCFFSILRTPYMLIVVAFRYFSYFFSILRTPYMLIVVAFRYFSLVFVDGR</sequence>
<feature type="transmembrane region" description="Helical" evidence="1">
    <location>
        <begin position="139"/>
        <end position="157"/>
    </location>
</feature>
<name>A0A2N1NRH9_9GLOM</name>
<feature type="transmembrane region" description="Helical" evidence="1">
    <location>
        <begin position="15"/>
        <end position="43"/>
    </location>
</feature>
<organism evidence="2 3">
    <name type="scientific">Rhizophagus irregularis</name>
    <dbReference type="NCBI Taxonomy" id="588596"/>
    <lineage>
        <taxon>Eukaryota</taxon>
        <taxon>Fungi</taxon>
        <taxon>Fungi incertae sedis</taxon>
        <taxon>Mucoromycota</taxon>
        <taxon>Glomeromycotina</taxon>
        <taxon>Glomeromycetes</taxon>
        <taxon>Glomerales</taxon>
        <taxon>Glomeraceae</taxon>
        <taxon>Rhizophagus</taxon>
    </lineage>
</organism>
<reference evidence="2 3" key="2">
    <citation type="submission" date="2017-10" db="EMBL/GenBank/DDBJ databases">
        <title>Extensive intraspecific genome diversity in a model arbuscular mycorrhizal fungus.</title>
        <authorList>
            <person name="Chen E.C.H."/>
            <person name="Morin E."/>
            <person name="Baudet D."/>
            <person name="Noel J."/>
            <person name="Ndikumana S."/>
            <person name="Charron P."/>
            <person name="St-Onge C."/>
            <person name="Giorgi J."/>
            <person name="Grigoriev I.V."/>
            <person name="Roux C."/>
            <person name="Martin F.M."/>
            <person name="Corradi N."/>
        </authorList>
    </citation>
    <scope>NUCLEOTIDE SEQUENCE [LARGE SCALE GENOMIC DNA]</scope>
    <source>
        <strain evidence="2 3">C2</strain>
    </source>
</reference>
<proteinExistence type="predicted"/>
<gene>
    <name evidence="2" type="ORF">RhiirC2_707364</name>
</gene>
<keyword evidence="1" id="KW-0472">Membrane</keyword>
<reference evidence="2 3" key="1">
    <citation type="submission" date="2016-04" db="EMBL/GenBank/DDBJ databases">
        <title>Genome analyses suggest a sexual origin of heterokaryosis in a supposedly ancient asexual fungus.</title>
        <authorList>
            <person name="Ropars J."/>
            <person name="Sedzielewska K."/>
            <person name="Noel J."/>
            <person name="Charron P."/>
            <person name="Farinelli L."/>
            <person name="Marton T."/>
            <person name="Kruger M."/>
            <person name="Pelin A."/>
            <person name="Brachmann A."/>
            <person name="Corradi N."/>
        </authorList>
    </citation>
    <scope>NUCLEOTIDE SEQUENCE [LARGE SCALE GENOMIC DNA]</scope>
    <source>
        <strain evidence="2 3">C2</strain>
    </source>
</reference>
<feature type="transmembrane region" description="Helical" evidence="1">
    <location>
        <begin position="169"/>
        <end position="186"/>
    </location>
</feature>